<protein>
    <recommendedName>
        <fullName evidence="2">UmuC domain-containing protein</fullName>
    </recommendedName>
</protein>
<comment type="caution">
    <text evidence="3">The sequence shown here is derived from an EMBL/GenBank/DDBJ whole genome shotgun (WGS) entry which is preliminary data.</text>
</comment>
<dbReference type="Gene3D" id="3.30.70.270">
    <property type="match status" value="1"/>
</dbReference>
<dbReference type="Gene3D" id="3.40.1170.60">
    <property type="match status" value="1"/>
</dbReference>
<evidence type="ECO:0000259" key="2">
    <source>
        <dbReference type="PROSITE" id="PS50173"/>
    </source>
</evidence>
<evidence type="ECO:0000313" key="3">
    <source>
        <dbReference type="EMBL" id="GAA0571702.1"/>
    </source>
</evidence>
<reference evidence="3 4" key="1">
    <citation type="journal article" date="2019" name="Int. J. Syst. Evol. Microbiol.">
        <title>The Global Catalogue of Microorganisms (GCM) 10K type strain sequencing project: providing services to taxonomists for standard genome sequencing and annotation.</title>
        <authorList>
            <consortium name="The Broad Institute Genomics Platform"/>
            <consortium name="The Broad Institute Genome Sequencing Center for Infectious Disease"/>
            <person name="Wu L."/>
            <person name="Ma J."/>
        </authorList>
    </citation>
    <scope>NUCLEOTIDE SEQUENCE [LARGE SCALE GENOMIC DNA]</scope>
    <source>
        <strain evidence="3 4">JCM 9933</strain>
    </source>
</reference>
<gene>
    <name evidence="3" type="ORF">GCM10009416_07900</name>
</gene>
<organism evidence="3 4">
    <name type="scientific">Craurococcus roseus</name>
    <dbReference type="NCBI Taxonomy" id="77585"/>
    <lineage>
        <taxon>Bacteria</taxon>
        <taxon>Pseudomonadati</taxon>
        <taxon>Pseudomonadota</taxon>
        <taxon>Alphaproteobacteria</taxon>
        <taxon>Acetobacterales</taxon>
        <taxon>Acetobacteraceae</taxon>
        <taxon>Craurococcus</taxon>
    </lineage>
</organism>
<comment type="similarity">
    <text evidence="1">Belongs to the DNA polymerase type-Y family.</text>
</comment>
<evidence type="ECO:0000256" key="1">
    <source>
        <dbReference type="ARBA" id="ARBA00010945"/>
    </source>
</evidence>
<dbReference type="PANTHER" id="PTHR11076:SF33">
    <property type="entry name" value="DNA POLYMERASE KAPPA"/>
    <property type="match status" value="1"/>
</dbReference>
<dbReference type="Pfam" id="PF00817">
    <property type="entry name" value="IMS"/>
    <property type="match status" value="1"/>
</dbReference>
<name>A0ABN1EQ82_9PROT</name>
<proteinExistence type="inferred from homology"/>
<dbReference type="Proteomes" id="UP001501588">
    <property type="component" value="Unassembled WGS sequence"/>
</dbReference>
<keyword evidence="4" id="KW-1185">Reference proteome</keyword>
<evidence type="ECO:0000313" key="4">
    <source>
        <dbReference type="Proteomes" id="UP001501588"/>
    </source>
</evidence>
<dbReference type="InterPro" id="IPR043128">
    <property type="entry name" value="Rev_trsase/Diguanyl_cyclase"/>
</dbReference>
<dbReference type="InterPro" id="IPR043502">
    <property type="entry name" value="DNA/RNA_pol_sf"/>
</dbReference>
<feature type="domain" description="UmuC" evidence="2">
    <location>
        <begin position="1"/>
        <end position="72"/>
    </location>
</feature>
<dbReference type="EMBL" id="BAAAFZ010000008">
    <property type="protein sequence ID" value="GAA0571702.1"/>
    <property type="molecule type" value="Genomic_DNA"/>
</dbReference>
<sequence length="92" mass="9828">MVSAACYIARAAGVRPAMPVFKALRLCPDAVVLKPNMAKYAAEARRIRAFMERLTPLVQPLSIDEAVLGLSGTAALHRAPPVAVLARFALDV</sequence>
<dbReference type="SUPFAM" id="SSF56672">
    <property type="entry name" value="DNA/RNA polymerases"/>
    <property type="match status" value="1"/>
</dbReference>
<dbReference type="InterPro" id="IPR050116">
    <property type="entry name" value="DNA_polymerase-Y"/>
</dbReference>
<dbReference type="PROSITE" id="PS50173">
    <property type="entry name" value="UMUC"/>
    <property type="match status" value="1"/>
</dbReference>
<accession>A0ABN1EQ82</accession>
<dbReference type="PANTHER" id="PTHR11076">
    <property type="entry name" value="DNA REPAIR POLYMERASE UMUC / TRANSFERASE FAMILY MEMBER"/>
    <property type="match status" value="1"/>
</dbReference>
<dbReference type="InterPro" id="IPR001126">
    <property type="entry name" value="UmuC"/>
</dbReference>